<proteinExistence type="predicted"/>
<dbReference type="EMBL" id="JAKOGI010002334">
    <property type="protein sequence ID" value="KAJ8422229.1"/>
    <property type="molecule type" value="Genomic_DNA"/>
</dbReference>
<organism evidence="1 2">
    <name type="scientific">Carnegiea gigantea</name>
    <dbReference type="NCBI Taxonomy" id="171969"/>
    <lineage>
        <taxon>Eukaryota</taxon>
        <taxon>Viridiplantae</taxon>
        <taxon>Streptophyta</taxon>
        <taxon>Embryophyta</taxon>
        <taxon>Tracheophyta</taxon>
        <taxon>Spermatophyta</taxon>
        <taxon>Magnoliopsida</taxon>
        <taxon>eudicotyledons</taxon>
        <taxon>Gunneridae</taxon>
        <taxon>Pentapetalae</taxon>
        <taxon>Caryophyllales</taxon>
        <taxon>Cactineae</taxon>
        <taxon>Cactaceae</taxon>
        <taxon>Cactoideae</taxon>
        <taxon>Echinocereeae</taxon>
        <taxon>Carnegiea</taxon>
    </lineage>
</organism>
<keyword evidence="2" id="KW-1185">Reference proteome</keyword>
<reference evidence="1" key="1">
    <citation type="submission" date="2022-04" db="EMBL/GenBank/DDBJ databases">
        <title>Carnegiea gigantea Genome sequencing and assembly v2.</title>
        <authorList>
            <person name="Copetti D."/>
            <person name="Sanderson M.J."/>
            <person name="Burquez A."/>
            <person name="Wojciechowski M.F."/>
        </authorList>
    </citation>
    <scope>NUCLEOTIDE SEQUENCE</scope>
    <source>
        <strain evidence="1">SGP5-SGP5p</strain>
        <tissue evidence="1">Aerial part</tissue>
    </source>
</reference>
<name>A0A9Q1GN55_9CARY</name>
<protein>
    <submittedName>
        <fullName evidence="1">Uncharacterized protein</fullName>
    </submittedName>
</protein>
<dbReference type="Proteomes" id="UP001153076">
    <property type="component" value="Unassembled WGS sequence"/>
</dbReference>
<evidence type="ECO:0000313" key="1">
    <source>
        <dbReference type="EMBL" id="KAJ8422229.1"/>
    </source>
</evidence>
<accession>A0A9Q1GN55</accession>
<sequence>MQYGCVGSHFVDVGITYSDGIMTRCVKSSVRKGAGLSHTEGPLKGSIMDDELQIFSGSEFVLEDAEGSMEDSVSLVEESYADVGVFASNGDDAAIADDDSTKDSGKGKSQKRMRQPIMEGDGFLFYKDGRGVRGIIPMSVRGRCILDKICKFNKMLELYQREAIEETILKPTSEH</sequence>
<dbReference type="AlphaFoldDB" id="A0A9Q1GN55"/>
<evidence type="ECO:0000313" key="2">
    <source>
        <dbReference type="Proteomes" id="UP001153076"/>
    </source>
</evidence>
<gene>
    <name evidence="1" type="ORF">Cgig2_000334</name>
</gene>
<comment type="caution">
    <text evidence="1">The sequence shown here is derived from an EMBL/GenBank/DDBJ whole genome shotgun (WGS) entry which is preliminary data.</text>
</comment>
<dbReference type="OrthoDB" id="1433100at2759"/>